<dbReference type="Proteomes" id="UP001054837">
    <property type="component" value="Unassembled WGS sequence"/>
</dbReference>
<protein>
    <submittedName>
        <fullName evidence="1">Uncharacterized protein</fullName>
    </submittedName>
</protein>
<keyword evidence="2" id="KW-1185">Reference proteome</keyword>
<organism evidence="1 2">
    <name type="scientific">Caerostris darwini</name>
    <dbReference type="NCBI Taxonomy" id="1538125"/>
    <lineage>
        <taxon>Eukaryota</taxon>
        <taxon>Metazoa</taxon>
        <taxon>Ecdysozoa</taxon>
        <taxon>Arthropoda</taxon>
        <taxon>Chelicerata</taxon>
        <taxon>Arachnida</taxon>
        <taxon>Araneae</taxon>
        <taxon>Araneomorphae</taxon>
        <taxon>Entelegynae</taxon>
        <taxon>Araneoidea</taxon>
        <taxon>Araneidae</taxon>
        <taxon>Caerostris</taxon>
    </lineage>
</organism>
<reference evidence="1 2" key="1">
    <citation type="submission" date="2021-06" db="EMBL/GenBank/DDBJ databases">
        <title>Caerostris darwini draft genome.</title>
        <authorList>
            <person name="Kono N."/>
            <person name="Arakawa K."/>
        </authorList>
    </citation>
    <scope>NUCLEOTIDE SEQUENCE [LARGE SCALE GENOMIC DNA]</scope>
</reference>
<comment type="caution">
    <text evidence="1">The sequence shown here is derived from an EMBL/GenBank/DDBJ whole genome shotgun (WGS) entry which is preliminary data.</text>
</comment>
<accession>A0AAV4U3H4</accession>
<sequence>MNKKAVDSVSPRSRFRRVLEAVKLIRDENQNPPTMLFPNDSVSLPVDSFHGRVFAHFASTVARRKQTTMSFRLHTSSCRCVALMEPVPLKPLQ</sequence>
<name>A0AAV4U3H4_9ARAC</name>
<evidence type="ECO:0000313" key="1">
    <source>
        <dbReference type="EMBL" id="GIY52288.1"/>
    </source>
</evidence>
<proteinExistence type="predicted"/>
<gene>
    <name evidence="1" type="ORF">CDAR_172241</name>
</gene>
<evidence type="ECO:0000313" key="2">
    <source>
        <dbReference type="Proteomes" id="UP001054837"/>
    </source>
</evidence>
<dbReference type="EMBL" id="BPLQ01010653">
    <property type="protein sequence ID" value="GIY52288.1"/>
    <property type="molecule type" value="Genomic_DNA"/>
</dbReference>
<dbReference type="AlphaFoldDB" id="A0AAV4U3H4"/>